<evidence type="ECO:0000313" key="2">
    <source>
        <dbReference type="WBParaSite" id="nRc.2.0.1.t04033-RA"/>
    </source>
</evidence>
<accession>A0A915HQ09</accession>
<reference evidence="2" key="1">
    <citation type="submission" date="2022-11" db="UniProtKB">
        <authorList>
            <consortium name="WormBaseParasite"/>
        </authorList>
    </citation>
    <scope>IDENTIFICATION</scope>
</reference>
<name>A0A915HQ09_ROMCU</name>
<organism evidence="1 2">
    <name type="scientific">Romanomermis culicivorax</name>
    <name type="common">Nematode worm</name>
    <dbReference type="NCBI Taxonomy" id="13658"/>
    <lineage>
        <taxon>Eukaryota</taxon>
        <taxon>Metazoa</taxon>
        <taxon>Ecdysozoa</taxon>
        <taxon>Nematoda</taxon>
        <taxon>Enoplea</taxon>
        <taxon>Dorylaimia</taxon>
        <taxon>Mermithida</taxon>
        <taxon>Mermithoidea</taxon>
        <taxon>Mermithidae</taxon>
        <taxon>Romanomermis</taxon>
    </lineage>
</organism>
<proteinExistence type="predicted"/>
<evidence type="ECO:0000313" key="1">
    <source>
        <dbReference type="Proteomes" id="UP000887565"/>
    </source>
</evidence>
<protein>
    <submittedName>
        <fullName evidence="2">Uncharacterized protein</fullName>
    </submittedName>
</protein>
<keyword evidence="1" id="KW-1185">Reference proteome</keyword>
<sequence length="141" mass="16254">MQSDIGVDGAQMGGHEIPNRTGFRFAERSLTFENFFARIVAGARFTPTIAEIAVQINLHKYFMEYSLTIPEYLLSTSSSRHDKHNKISTEIGVFIRVYHDVDRTPDIRWNRFSSILKNLKSFRISEQLSKAASSKEMFEIF</sequence>
<dbReference type="WBParaSite" id="nRc.2.0.1.t04033-RA">
    <property type="protein sequence ID" value="nRc.2.0.1.t04033-RA"/>
    <property type="gene ID" value="nRc.2.0.1.g04033"/>
</dbReference>
<dbReference type="Proteomes" id="UP000887565">
    <property type="component" value="Unplaced"/>
</dbReference>
<dbReference type="AlphaFoldDB" id="A0A915HQ09"/>